<dbReference type="EMBL" id="JASPKZ010007795">
    <property type="protein sequence ID" value="KAJ9582543.1"/>
    <property type="molecule type" value="Genomic_DNA"/>
</dbReference>
<dbReference type="Proteomes" id="UP001233999">
    <property type="component" value="Unassembled WGS sequence"/>
</dbReference>
<organism evidence="2 3">
    <name type="scientific">Diploptera punctata</name>
    <name type="common">Pacific beetle cockroach</name>
    <dbReference type="NCBI Taxonomy" id="6984"/>
    <lineage>
        <taxon>Eukaryota</taxon>
        <taxon>Metazoa</taxon>
        <taxon>Ecdysozoa</taxon>
        <taxon>Arthropoda</taxon>
        <taxon>Hexapoda</taxon>
        <taxon>Insecta</taxon>
        <taxon>Pterygota</taxon>
        <taxon>Neoptera</taxon>
        <taxon>Polyneoptera</taxon>
        <taxon>Dictyoptera</taxon>
        <taxon>Blattodea</taxon>
        <taxon>Blaberoidea</taxon>
        <taxon>Blaberidae</taxon>
        <taxon>Diplopterinae</taxon>
        <taxon>Diploptera</taxon>
    </lineage>
</organism>
<feature type="region of interest" description="Disordered" evidence="1">
    <location>
        <begin position="216"/>
        <end position="237"/>
    </location>
</feature>
<name>A0AAD7ZL77_DIPPU</name>
<proteinExistence type="predicted"/>
<sequence length="237" mass="27551">MKNRRSLRQTILIVTTQDKDEESDEDKKFIQEPLTYENLMCYLSKVTLPSSLWAVHKESTGKFVIFSCLSDNTSDIFISTDKTIMFEGSLKAEIFVRGRRIDTPFITLQNVDSFETMDALLKQVDKFELCKGTGLDSALYSAECSLILDPRYRYRNSRCGKCATKRTHMKKTEAQRLRRAAARKREVVKNTVISRKQFKKKEIKYVDNEPEIDVNETSNYFDKEDQQFTDGEVDENT</sequence>
<comment type="caution">
    <text evidence="2">The sequence shown here is derived from an EMBL/GenBank/DDBJ whole genome shotgun (WGS) entry which is preliminary data.</text>
</comment>
<evidence type="ECO:0000313" key="3">
    <source>
        <dbReference type="Proteomes" id="UP001233999"/>
    </source>
</evidence>
<protein>
    <submittedName>
        <fullName evidence="2">Uncharacterized protein</fullName>
    </submittedName>
</protein>
<evidence type="ECO:0000256" key="1">
    <source>
        <dbReference type="SAM" id="MobiDB-lite"/>
    </source>
</evidence>
<dbReference type="AlphaFoldDB" id="A0AAD7ZL77"/>
<gene>
    <name evidence="2" type="ORF">L9F63_003101</name>
</gene>
<accession>A0AAD7ZL77</accession>
<keyword evidence="3" id="KW-1185">Reference proteome</keyword>
<evidence type="ECO:0000313" key="2">
    <source>
        <dbReference type="EMBL" id="KAJ9582543.1"/>
    </source>
</evidence>
<reference evidence="2" key="2">
    <citation type="submission" date="2023-05" db="EMBL/GenBank/DDBJ databases">
        <authorList>
            <person name="Fouks B."/>
        </authorList>
    </citation>
    <scope>NUCLEOTIDE SEQUENCE</scope>
    <source>
        <strain evidence="2">Stay&amp;Tobe</strain>
        <tissue evidence="2">Testes</tissue>
    </source>
</reference>
<reference evidence="2" key="1">
    <citation type="journal article" date="2023" name="IScience">
        <title>Live-bearing cockroach genome reveals convergent evolutionary mechanisms linked to viviparity in insects and beyond.</title>
        <authorList>
            <person name="Fouks B."/>
            <person name="Harrison M.C."/>
            <person name="Mikhailova A.A."/>
            <person name="Marchal E."/>
            <person name="English S."/>
            <person name="Carruthers M."/>
            <person name="Jennings E.C."/>
            <person name="Chiamaka E.L."/>
            <person name="Frigard R.A."/>
            <person name="Pippel M."/>
            <person name="Attardo G.M."/>
            <person name="Benoit J.B."/>
            <person name="Bornberg-Bauer E."/>
            <person name="Tobe S.S."/>
        </authorList>
    </citation>
    <scope>NUCLEOTIDE SEQUENCE</scope>
    <source>
        <strain evidence="2">Stay&amp;Tobe</strain>
    </source>
</reference>